<organism evidence="4">
    <name type="scientific">Talaromyces marneffei PM1</name>
    <dbReference type="NCBI Taxonomy" id="1077442"/>
    <lineage>
        <taxon>Eukaryota</taxon>
        <taxon>Fungi</taxon>
        <taxon>Dikarya</taxon>
        <taxon>Ascomycota</taxon>
        <taxon>Pezizomycotina</taxon>
        <taxon>Eurotiomycetes</taxon>
        <taxon>Eurotiomycetidae</taxon>
        <taxon>Eurotiales</taxon>
        <taxon>Trichocomaceae</taxon>
        <taxon>Talaromyces</taxon>
        <taxon>Talaromyces sect. Talaromyces</taxon>
    </lineage>
</organism>
<name>A0A093V327_TALMA</name>
<protein>
    <submittedName>
        <fullName evidence="4">Oxidoreductase UcpA</fullName>
    </submittedName>
</protein>
<sequence>MALPAYSGYFFTKTLHNDISVNTDPTRTDLSQPGKVVLITGAGRGIGRSIALRYAESGPACIIVCARTGSELDTLETEIKSINSTIRVRKFSIDICNKEHVALVLKTVSEEERKLNVLVNNAGTSCAWTPIADSDEEAYWETFHLNLKGTYLIIKTFLSLLAETAKKEGTTVDVVNLTTIGANITVPGSSAYGVSKLAISRLTEFVCMEYGQQGVNCFAVHPGGVPTTLAKGIALPEFLIDTSELAAGFIVWLTKGQRTWLSGRYLSATWDVDELESMKDDIVENDKLKNRMVI</sequence>
<dbReference type="PRINTS" id="PR00081">
    <property type="entry name" value="GDHRDH"/>
</dbReference>
<comment type="caution">
    <text evidence="4">The sequence shown here is derived from an EMBL/GenBank/DDBJ whole genome shotgun (WGS) entry which is preliminary data.</text>
</comment>
<dbReference type="SUPFAM" id="SSF51735">
    <property type="entry name" value="NAD(P)-binding Rossmann-fold domains"/>
    <property type="match status" value="1"/>
</dbReference>
<dbReference type="Gene3D" id="3.40.50.720">
    <property type="entry name" value="NAD(P)-binding Rossmann-like Domain"/>
    <property type="match status" value="1"/>
</dbReference>
<dbReference type="Pfam" id="PF00106">
    <property type="entry name" value="adh_short"/>
    <property type="match status" value="1"/>
</dbReference>
<comment type="similarity">
    <text evidence="1">Belongs to the short-chain dehydrogenases/reductases (SDR) family.</text>
</comment>
<dbReference type="PANTHER" id="PTHR42760">
    <property type="entry name" value="SHORT-CHAIN DEHYDROGENASES/REDUCTASES FAMILY MEMBER"/>
    <property type="match status" value="1"/>
</dbReference>
<dbReference type="InterPro" id="IPR036291">
    <property type="entry name" value="NAD(P)-bd_dom_sf"/>
</dbReference>
<keyword evidence="2" id="KW-0521">NADP</keyword>
<evidence type="ECO:0000256" key="1">
    <source>
        <dbReference type="ARBA" id="ARBA00006484"/>
    </source>
</evidence>
<dbReference type="PANTHER" id="PTHR42760:SF37">
    <property type="entry name" value="CLAVALDEHYDE DEHYDROGENASE"/>
    <property type="match status" value="1"/>
</dbReference>
<dbReference type="EMBL" id="JPOX01000018">
    <property type="protein sequence ID" value="KFX46560.1"/>
    <property type="molecule type" value="Genomic_DNA"/>
</dbReference>
<proteinExistence type="inferred from homology"/>
<dbReference type="AlphaFoldDB" id="A0A093V327"/>
<accession>A0A093V327</accession>
<evidence type="ECO:0000256" key="2">
    <source>
        <dbReference type="ARBA" id="ARBA00022857"/>
    </source>
</evidence>
<dbReference type="GO" id="GO:0016616">
    <property type="term" value="F:oxidoreductase activity, acting on the CH-OH group of donors, NAD or NADP as acceptor"/>
    <property type="evidence" value="ECO:0007669"/>
    <property type="project" value="TreeGrafter"/>
</dbReference>
<dbReference type="InterPro" id="IPR002347">
    <property type="entry name" value="SDR_fam"/>
</dbReference>
<reference evidence="4" key="1">
    <citation type="journal article" date="2014" name="PLoS Genet.">
        <title>Signature Gene Expression Reveals Novel Clues to the Molecular Mechanisms of Dimorphic Transition in Penicillium marneffei.</title>
        <authorList>
            <person name="Yang E."/>
            <person name="Wang G."/>
            <person name="Cai J."/>
            <person name="Woo P.C."/>
            <person name="Lau S.K."/>
            <person name="Yuen K.-Y."/>
            <person name="Chow W.-N."/>
            <person name="Lin X."/>
        </authorList>
    </citation>
    <scope>NUCLEOTIDE SEQUENCE [LARGE SCALE GENOMIC DNA]</scope>
    <source>
        <strain evidence="4">PM1</strain>
    </source>
</reference>
<gene>
    <name evidence="4" type="ORF">GQ26_0180610</name>
</gene>
<dbReference type="HOGENOM" id="CLU_010194_8_0_1"/>
<evidence type="ECO:0000313" key="4">
    <source>
        <dbReference type="EMBL" id="KFX46560.1"/>
    </source>
</evidence>
<keyword evidence="3" id="KW-0560">Oxidoreductase</keyword>
<dbReference type="CDD" id="cd05233">
    <property type="entry name" value="SDR_c"/>
    <property type="match status" value="1"/>
</dbReference>
<evidence type="ECO:0000256" key="3">
    <source>
        <dbReference type="ARBA" id="ARBA00023002"/>
    </source>
</evidence>
<dbReference type="eggNOG" id="KOG0725">
    <property type="taxonomic scope" value="Eukaryota"/>
</dbReference>